<dbReference type="RefSeq" id="WP_376828676.1">
    <property type="nucleotide sequence ID" value="NZ_JBHLWR010000004.1"/>
</dbReference>
<dbReference type="InterPro" id="IPR029039">
    <property type="entry name" value="Flavoprotein-like_sf"/>
</dbReference>
<name>A0ABV7LF79_9HYPH</name>
<proteinExistence type="predicted"/>
<dbReference type="PANTHER" id="PTHR30543">
    <property type="entry name" value="CHROMATE REDUCTASE"/>
    <property type="match status" value="1"/>
</dbReference>
<dbReference type="InterPro" id="IPR005025">
    <property type="entry name" value="FMN_Rdtase-like_dom"/>
</dbReference>
<evidence type="ECO:0000313" key="3">
    <source>
        <dbReference type="Proteomes" id="UP001595536"/>
    </source>
</evidence>
<dbReference type="Proteomes" id="UP001595536">
    <property type="component" value="Unassembled WGS sequence"/>
</dbReference>
<keyword evidence="3" id="KW-1185">Reference proteome</keyword>
<sequence>MNRPLVVGVGGTTRQNSSSEQALRVALSHAEANGAETLAFCGADLIFPMYGAGEAGRSPQATRFIEAIRRADGVIIASPGYHGSVSGLLKNALDYLEDLRDDPAPYLDGRAVGCIVSAWGPQALGATLSALRAIIHALRGWPTPMAAAFSAVTPAFDAAGRCADEALDRQLAIVASQVVEFAEMRALRRNAAAPSALRLACA</sequence>
<keyword evidence="2" id="KW-0560">Oxidoreductase</keyword>
<dbReference type="EMBL" id="JBHRUV010000038">
    <property type="protein sequence ID" value="MFC3266409.1"/>
    <property type="molecule type" value="Genomic_DNA"/>
</dbReference>
<comment type="caution">
    <text evidence="2">The sequence shown here is derived from an EMBL/GenBank/DDBJ whole genome shotgun (WGS) entry which is preliminary data.</text>
</comment>
<reference evidence="3" key="1">
    <citation type="journal article" date="2019" name="Int. J. Syst. Evol. Microbiol.">
        <title>The Global Catalogue of Microorganisms (GCM) 10K type strain sequencing project: providing services to taxonomists for standard genome sequencing and annotation.</title>
        <authorList>
            <consortium name="The Broad Institute Genomics Platform"/>
            <consortium name="The Broad Institute Genome Sequencing Center for Infectious Disease"/>
            <person name="Wu L."/>
            <person name="Ma J."/>
        </authorList>
    </citation>
    <scope>NUCLEOTIDE SEQUENCE [LARGE SCALE GENOMIC DNA]</scope>
    <source>
        <strain evidence="3">CCM 7941</strain>
    </source>
</reference>
<dbReference type="InterPro" id="IPR050712">
    <property type="entry name" value="NAD(P)H-dep_reductase"/>
</dbReference>
<evidence type="ECO:0000313" key="2">
    <source>
        <dbReference type="EMBL" id="MFC3266409.1"/>
    </source>
</evidence>
<dbReference type="EC" id="1.-.-.-" evidence="2"/>
<feature type="domain" description="NADPH-dependent FMN reductase-like" evidence="1">
    <location>
        <begin position="6"/>
        <end position="148"/>
    </location>
</feature>
<dbReference type="PANTHER" id="PTHR30543:SF21">
    <property type="entry name" value="NAD(P)H-DEPENDENT FMN REDUCTASE LOT6"/>
    <property type="match status" value="1"/>
</dbReference>
<accession>A0ABV7LF79</accession>
<dbReference type="GO" id="GO:0016491">
    <property type="term" value="F:oxidoreductase activity"/>
    <property type="evidence" value="ECO:0007669"/>
    <property type="project" value="UniProtKB-KW"/>
</dbReference>
<evidence type="ECO:0000259" key="1">
    <source>
        <dbReference type="Pfam" id="PF03358"/>
    </source>
</evidence>
<dbReference type="Gene3D" id="3.40.50.360">
    <property type="match status" value="1"/>
</dbReference>
<dbReference type="SUPFAM" id="SSF52218">
    <property type="entry name" value="Flavoproteins"/>
    <property type="match status" value="1"/>
</dbReference>
<protein>
    <submittedName>
        <fullName evidence="2">NADPH-dependent FMN reductase</fullName>
        <ecNumber evidence="2">1.-.-.-</ecNumber>
    </submittedName>
</protein>
<dbReference type="Pfam" id="PF03358">
    <property type="entry name" value="FMN_red"/>
    <property type="match status" value="1"/>
</dbReference>
<organism evidence="2 3">
    <name type="scientific">Camelimonas abortus</name>
    <dbReference type="NCBI Taxonomy" id="1017184"/>
    <lineage>
        <taxon>Bacteria</taxon>
        <taxon>Pseudomonadati</taxon>
        <taxon>Pseudomonadota</taxon>
        <taxon>Alphaproteobacteria</taxon>
        <taxon>Hyphomicrobiales</taxon>
        <taxon>Chelatococcaceae</taxon>
        <taxon>Camelimonas</taxon>
    </lineage>
</organism>
<gene>
    <name evidence="2" type="ORF">ACFOEX_08595</name>
</gene>